<dbReference type="InterPro" id="IPR002083">
    <property type="entry name" value="MATH/TRAF_dom"/>
</dbReference>
<evidence type="ECO:0000313" key="3">
    <source>
        <dbReference type="EMBL" id="GFY72287.1"/>
    </source>
</evidence>
<accession>A0A8X6YKQ8</accession>
<feature type="domain" description="BTB" evidence="1">
    <location>
        <begin position="352"/>
        <end position="395"/>
    </location>
</feature>
<dbReference type="CDD" id="cd00121">
    <property type="entry name" value="MATH"/>
    <property type="match status" value="1"/>
</dbReference>
<evidence type="ECO:0000259" key="1">
    <source>
        <dbReference type="PROSITE" id="PS50097"/>
    </source>
</evidence>
<keyword evidence="4" id="KW-1185">Reference proteome</keyword>
<reference evidence="3" key="1">
    <citation type="submission" date="2020-08" db="EMBL/GenBank/DDBJ databases">
        <title>Multicomponent nature underlies the extraordinary mechanical properties of spider dragline silk.</title>
        <authorList>
            <person name="Kono N."/>
            <person name="Nakamura H."/>
            <person name="Mori M."/>
            <person name="Yoshida Y."/>
            <person name="Ohtoshi R."/>
            <person name="Malay A.D."/>
            <person name="Moran D.A.P."/>
            <person name="Tomita M."/>
            <person name="Numata K."/>
            <person name="Arakawa K."/>
        </authorList>
    </citation>
    <scope>NUCLEOTIDE SEQUENCE</scope>
</reference>
<dbReference type="SUPFAM" id="SSF54695">
    <property type="entry name" value="POZ domain"/>
    <property type="match status" value="1"/>
</dbReference>
<dbReference type="PANTHER" id="PTHR26379">
    <property type="entry name" value="BTB/POZ AND MATH DOMAIN-CONTAINING PROTEIN 1"/>
    <property type="match status" value="1"/>
</dbReference>
<comment type="caution">
    <text evidence="3">The sequence shown here is derived from an EMBL/GenBank/DDBJ whole genome shotgun (WGS) entry which is preliminary data.</text>
</comment>
<evidence type="ECO:0000313" key="4">
    <source>
        <dbReference type="Proteomes" id="UP000886998"/>
    </source>
</evidence>
<gene>
    <name evidence="3" type="ORF">TNIN_19061</name>
</gene>
<dbReference type="Pfam" id="PF00651">
    <property type="entry name" value="BTB"/>
    <property type="match status" value="1"/>
</dbReference>
<dbReference type="InterPro" id="IPR000210">
    <property type="entry name" value="BTB/POZ_dom"/>
</dbReference>
<organism evidence="3 4">
    <name type="scientific">Trichonephila inaurata madagascariensis</name>
    <dbReference type="NCBI Taxonomy" id="2747483"/>
    <lineage>
        <taxon>Eukaryota</taxon>
        <taxon>Metazoa</taxon>
        <taxon>Ecdysozoa</taxon>
        <taxon>Arthropoda</taxon>
        <taxon>Chelicerata</taxon>
        <taxon>Arachnida</taxon>
        <taxon>Araneae</taxon>
        <taxon>Araneomorphae</taxon>
        <taxon>Entelegynae</taxon>
        <taxon>Araneoidea</taxon>
        <taxon>Nephilidae</taxon>
        <taxon>Trichonephila</taxon>
        <taxon>Trichonephila inaurata</taxon>
    </lineage>
</organism>
<dbReference type="EMBL" id="BMAV01019331">
    <property type="protein sequence ID" value="GFY72287.1"/>
    <property type="molecule type" value="Genomic_DNA"/>
</dbReference>
<evidence type="ECO:0000259" key="2">
    <source>
        <dbReference type="PROSITE" id="PS50144"/>
    </source>
</evidence>
<sequence length="395" mass="46080">MDCDSINENMSFTFTWKIENFGYSSLKNGEYLLSPVFVVDTMGKSRWRLKLYPKGNNENTKDFISFLLIRDITCSGPWNVDIRHELSFIGTDDSILVSTGPFENTFVKEKSWGYGNFVKRDVVLKVRRKDYLPGNILTARCRIGHDNEITNYEHWFARTRIGVEWRSFKWNIEQFSSFRSSLCDIHSNSTNQPMVTLKFHPSSEQASETFIRVDVYAHEYWLNFSTFRIHFIDISGKGTECLNNEILFNECNTTASFALTTSKEELMKNRNRYLPNDVLQLYCECAFSSGIRMAKIEKIVSLCSSWVQEENLSSDGLKSKKIRLDSDSKKIRLDSKNLYENLEALYKENLFCNMKLKTKTGSFPVHNYILSARSPVFKAMFTYDTKEKKQRMCKH</sequence>
<dbReference type="Pfam" id="PF22486">
    <property type="entry name" value="MATH_2"/>
    <property type="match status" value="1"/>
</dbReference>
<evidence type="ECO:0008006" key="5">
    <source>
        <dbReference type="Google" id="ProtNLM"/>
    </source>
</evidence>
<dbReference type="Gene3D" id="2.60.210.10">
    <property type="entry name" value="Apoptosis, Tumor Necrosis Factor Receptor Associated Protein 2, Chain A"/>
    <property type="match status" value="1"/>
</dbReference>
<name>A0A8X6YKQ8_9ARAC</name>
<feature type="domain" description="MATH" evidence="2">
    <location>
        <begin position="11"/>
        <end position="143"/>
    </location>
</feature>
<dbReference type="PROSITE" id="PS50097">
    <property type="entry name" value="BTB"/>
    <property type="match status" value="1"/>
</dbReference>
<dbReference type="GO" id="GO:0016567">
    <property type="term" value="P:protein ubiquitination"/>
    <property type="evidence" value="ECO:0007669"/>
    <property type="project" value="InterPro"/>
</dbReference>
<dbReference type="InterPro" id="IPR008974">
    <property type="entry name" value="TRAF-like"/>
</dbReference>
<dbReference type="OrthoDB" id="1883087at2759"/>
<dbReference type="PANTHER" id="PTHR26379:SF187">
    <property type="entry name" value="OS07G0655300 PROTEIN"/>
    <property type="match status" value="1"/>
</dbReference>
<proteinExistence type="predicted"/>
<dbReference type="PROSITE" id="PS50144">
    <property type="entry name" value="MATH"/>
    <property type="match status" value="1"/>
</dbReference>
<protein>
    <recommendedName>
        <fullName evidence="5">Speckle-type POZ protein</fullName>
    </recommendedName>
</protein>
<dbReference type="Proteomes" id="UP000886998">
    <property type="component" value="Unassembled WGS sequence"/>
</dbReference>
<dbReference type="SMART" id="SM00061">
    <property type="entry name" value="MATH"/>
    <property type="match status" value="1"/>
</dbReference>
<dbReference type="SUPFAM" id="SSF49599">
    <property type="entry name" value="TRAF domain-like"/>
    <property type="match status" value="2"/>
</dbReference>
<dbReference type="Gene3D" id="3.30.710.10">
    <property type="entry name" value="Potassium Channel Kv1.1, Chain A"/>
    <property type="match status" value="1"/>
</dbReference>
<dbReference type="InterPro" id="IPR045005">
    <property type="entry name" value="BPM1-6"/>
</dbReference>
<dbReference type="AlphaFoldDB" id="A0A8X6YKQ8"/>
<dbReference type="InterPro" id="IPR011333">
    <property type="entry name" value="SKP1/BTB/POZ_sf"/>
</dbReference>